<organism evidence="2 3">
    <name type="scientific">Rhizobium soli</name>
    <dbReference type="NCBI Taxonomy" id="424798"/>
    <lineage>
        <taxon>Bacteria</taxon>
        <taxon>Pseudomonadati</taxon>
        <taxon>Pseudomonadota</taxon>
        <taxon>Alphaproteobacteria</taxon>
        <taxon>Hyphomicrobiales</taxon>
        <taxon>Rhizobiaceae</taxon>
        <taxon>Rhizobium/Agrobacterium group</taxon>
        <taxon>Rhizobium</taxon>
    </lineage>
</organism>
<proteinExistence type="predicted"/>
<keyword evidence="3" id="KW-1185">Reference proteome</keyword>
<evidence type="ECO:0000256" key="1">
    <source>
        <dbReference type="PIRSR" id="PIRSR605493-1"/>
    </source>
</evidence>
<accession>A0A7X0MT96</accession>
<dbReference type="SUPFAM" id="SSF89562">
    <property type="entry name" value="RraA-like"/>
    <property type="match status" value="1"/>
</dbReference>
<evidence type="ECO:0000313" key="2">
    <source>
        <dbReference type="EMBL" id="MBB6510797.1"/>
    </source>
</evidence>
<protein>
    <submittedName>
        <fullName evidence="2">Regulator of RNase E activity RraA</fullName>
    </submittedName>
</protein>
<sequence length="111" mass="11646">MLERTGAPVPRNVIDAFLSIGVAQASDCMGRLYGSRELTAIHGTNQRMAGTALTVKTRPSDNLLIHQAIASAQPGDIIVVDGGGCTANALVGELMLKQAIMHEADTATTTW</sequence>
<dbReference type="RefSeq" id="WP_184655878.1">
    <property type="nucleotide sequence ID" value="NZ_JACHBU010000011.1"/>
</dbReference>
<dbReference type="Gene3D" id="3.50.30.40">
    <property type="entry name" value="Ribonuclease E inhibitor RraA/RraA-like"/>
    <property type="match status" value="1"/>
</dbReference>
<dbReference type="CDD" id="cd16841">
    <property type="entry name" value="RraA_family"/>
    <property type="match status" value="1"/>
</dbReference>
<dbReference type="Proteomes" id="UP000585437">
    <property type="component" value="Unassembled WGS sequence"/>
</dbReference>
<reference evidence="2 3" key="1">
    <citation type="submission" date="2020-08" db="EMBL/GenBank/DDBJ databases">
        <title>The Agave Microbiome: Exploring the role of microbial communities in plant adaptations to desert environments.</title>
        <authorList>
            <person name="Partida-Martinez L.P."/>
        </authorList>
    </citation>
    <scope>NUCLEOTIDE SEQUENCE [LARGE SCALE GENOMIC DNA]</scope>
    <source>
        <strain evidence="2 3">AS3.12</strain>
    </source>
</reference>
<dbReference type="AlphaFoldDB" id="A0A7X0MT96"/>
<evidence type="ECO:0000313" key="3">
    <source>
        <dbReference type="Proteomes" id="UP000585437"/>
    </source>
</evidence>
<dbReference type="Pfam" id="PF03737">
    <property type="entry name" value="RraA-like"/>
    <property type="match status" value="1"/>
</dbReference>
<gene>
    <name evidence="2" type="ORF">F4695_004189</name>
</gene>
<dbReference type="InterPro" id="IPR036704">
    <property type="entry name" value="RraA/RraA-like_sf"/>
</dbReference>
<feature type="binding site" evidence="1">
    <location>
        <begin position="92"/>
        <end position="95"/>
    </location>
    <ligand>
        <name>substrate</name>
    </ligand>
</feature>
<dbReference type="EMBL" id="JACHBU010000011">
    <property type="protein sequence ID" value="MBB6510797.1"/>
    <property type="molecule type" value="Genomic_DNA"/>
</dbReference>
<comment type="caution">
    <text evidence="2">The sequence shown here is derived from an EMBL/GenBank/DDBJ whole genome shotgun (WGS) entry which is preliminary data.</text>
</comment>
<name>A0A7X0MT96_9HYPH</name>
<dbReference type="InterPro" id="IPR005493">
    <property type="entry name" value="RraA/RraA-like"/>
</dbReference>